<dbReference type="Pfam" id="PF00083">
    <property type="entry name" value="Sugar_tr"/>
    <property type="match status" value="1"/>
</dbReference>
<dbReference type="PANTHER" id="PTHR23503:SF127">
    <property type="entry name" value="FI08437P-RELATED"/>
    <property type="match status" value="1"/>
</dbReference>
<evidence type="ECO:0000313" key="7">
    <source>
        <dbReference type="EMBL" id="KAK9739171.1"/>
    </source>
</evidence>
<gene>
    <name evidence="7" type="ORF">QE152_g9260</name>
</gene>
<dbReference type="GO" id="GO:0015149">
    <property type="term" value="F:hexose transmembrane transporter activity"/>
    <property type="evidence" value="ECO:0007669"/>
    <property type="project" value="TreeGrafter"/>
</dbReference>
<dbReference type="InterPro" id="IPR036259">
    <property type="entry name" value="MFS_trans_sf"/>
</dbReference>
<evidence type="ECO:0000256" key="1">
    <source>
        <dbReference type="ARBA" id="ARBA00004141"/>
    </source>
</evidence>
<dbReference type="InterPro" id="IPR045263">
    <property type="entry name" value="GLUT"/>
</dbReference>
<proteinExistence type="predicted"/>
<feature type="transmembrane region" description="Helical" evidence="5">
    <location>
        <begin position="12"/>
        <end position="35"/>
    </location>
</feature>
<keyword evidence="2 5" id="KW-0812">Transmembrane</keyword>
<dbReference type="PANTHER" id="PTHR23503">
    <property type="entry name" value="SOLUTE CARRIER FAMILY 2"/>
    <property type="match status" value="1"/>
</dbReference>
<dbReference type="InterPro" id="IPR020846">
    <property type="entry name" value="MFS_dom"/>
</dbReference>
<keyword evidence="7" id="KW-0813">Transport</keyword>
<dbReference type="InterPro" id="IPR005828">
    <property type="entry name" value="MFS_sugar_transport-like"/>
</dbReference>
<keyword evidence="3 5" id="KW-1133">Transmembrane helix</keyword>
<dbReference type="PROSITE" id="PS50850">
    <property type="entry name" value="MFS"/>
    <property type="match status" value="1"/>
</dbReference>
<sequence>MPMYLTELAPLHLRGAMGVMCPLGVTFGVLLAQIMSLRNVLGTETTWPSLLSFYVILVILCSIAFPFLPESPKYLYVVKKQPKRAIIVLEKLRLMKACDMEGEINELEIEFQDNEKKVTKAVTFWQVLSDRTLLLPLLLVCSMQAGQQFSGINAYKYAFRQR</sequence>
<keyword evidence="7" id="KW-0762">Sugar transport</keyword>
<evidence type="ECO:0000256" key="4">
    <source>
        <dbReference type="ARBA" id="ARBA00023136"/>
    </source>
</evidence>
<evidence type="ECO:0000259" key="6">
    <source>
        <dbReference type="PROSITE" id="PS50850"/>
    </source>
</evidence>
<organism evidence="7 8">
    <name type="scientific">Popillia japonica</name>
    <name type="common">Japanese beetle</name>
    <dbReference type="NCBI Taxonomy" id="7064"/>
    <lineage>
        <taxon>Eukaryota</taxon>
        <taxon>Metazoa</taxon>
        <taxon>Ecdysozoa</taxon>
        <taxon>Arthropoda</taxon>
        <taxon>Hexapoda</taxon>
        <taxon>Insecta</taxon>
        <taxon>Pterygota</taxon>
        <taxon>Neoptera</taxon>
        <taxon>Endopterygota</taxon>
        <taxon>Coleoptera</taxon>
        <taxon>Polyphaga</taxon>
        <taxon>Scarabaeiformia</taxon>
        <taxon>Scarabaeidae</taxon>
        <taxon>Rutelinae</taxon>
        <taxon>Popillia</taxon>
    </lineage>
</organism>
<feature type="transmembrane region" description="Helical" evidence="5">
    <location>
        <begin position="47"/>
        <end position="68"/>
    </location>
</feature>
<evidence type="ECO:0000256" key="3">
    <source>
        <dbReference type="ARBA" id="ARBA00022989"/>
    </source>
</evidence>
<keyword evidence="8" id="KW-1185">Reference proteome</keyword>
<keyword evidence="4 5" id="KW-0472">Membrane</keyword>
<evidence type="ECO:0000256" key="5">
    <source>
        <dbReference type="SAM" id="Phobius"/>
    </source>
</evidence>
<comment type="caution">
    <text evidence="7">The sequence shown here is derived from an EMBL/GenBank/DDBJ whole genome shotgun (WGS) entry which is preliminary data.</text>
</comment>
<name>A0AAW1LVE9_POPJA</name>
<feature type="domain" description="Major facilitator superfamily (MFS) profile" evidence="6">
    <location>
        <begin position="1"/>
        <end position="162"/>
    </location>
</feature>
<reference evidence="7 8" key="1">
    <citation type="journal article" date="2024" name="BMC Genomics">
        <title>De novo assembly and annotation of Popillia japonica's genome with initial clues to its potential as an invasive pest.</title>
        <authorList>
            <person name="Cucini C."/>
            <person name="Boschi S."/>
            <person name="Funari R."/>
            <person name="Cardaioli E."/>
            <person name="Iannotti N."/>
            <person name="Marturano G."/>
            <person name="Paoli F."/>
            <person name="Bruttini M."/>
            <person name="Carapelli A."/>
            <person name="Frati F."/>
            <person name="Nardi F."/>
        </authorList>
    </citation>
    <scope>NUCLEOTIDE SEQUENCE [LARGE SCALE GENOMIC DNA]</scope>
    <source>
        <strain evidence="7">DMR45628</strain>
    </source>
</reference>
<accession>A0AAW1LVE9</accession>
<comment type="subcellular location">
    <subcellularLocation>
        <location evidence="1">Membrane</location>
        <topology evidence="1">Multi-pass membrane protein</topology>
    </subcellularLocation>
</comment>
<evidence type="ECO:0000313" key="8">
    <source>
        <dbReference type="Proteomes" id="UP001458880"/>
    </source>
</evidence>
<evidence type="ECO:0000256" key="2">
    <source>
        <dbReference type="ARBA" id="ARBA00022692"/>
    </source>
</evidence>
<dbReference type="EMBL" id="JASPKY010000078">
    <property type="protein sequence ID" value="KAK9739171.1"/>
    <property type="molecule type" value="Genomic_DNA"/>
</dbReference>
<dbReference type="Proteomes" id="UP001458880">
    <property type="component" value="Unassembled WGS sequence"/>
</dbReference>
<dbReference type="GO" id="GO:0016020">
    <property type="term" value="C:membrane"/>
    <property type="evidence" value="ECO:0007669"/>
    <property type="project" value="UniProtKB-SubCell"/>
</dbReference>
<dbReference type="SUPFAM" id="SSF103473">
    <property type="entry name" value="MFS general substrate transporter"/>
    <property type="match status" value="1"/>
</dbReference>
<protein>
    <submittedName>
        <fullName evidence="7">Sugar transporter</fullName>
    </submittedName>
</protein>
<dbReference type="AlphaFoldDB" id="A0AAW1LVE9"/>
<dbReference type="Gene3D" id="1.20.1250.20">
    <property type="entry name" value="MFS general substrate transporter like domains"/>
    <property type="match status" value="1"/>
</dbReference>